<dbReference type="EMBL" id="DVHC01000035">
    <property type="protein sequence ID" value="HIR59087.1"/>
    <property type="molecule type" value="Genomic_DNA"/>
</dbReference>
<dbReference type="PANTHER" id="PTHR32309:SF13">
    <property type="entry name" value="FERRIC ENTEROBACTIN TRANSPORT PROTEIN FEPE"/>
    <property type="match status" value="1"/>
</dbReference>
<sequence length="242" mass="27217">MTTDLIINANPKSVFSEAIKTIRTNLAFQAIDKEMKVILLTSPMSGDGKSFITANLAVAYAQEGKKVLVVDCDLRRGRQHEIFEVMNLTSGGYSNLILNYKDDIKLKKYIVETTNKNIDLLPTGPTPPNPVELLVSENNKKLMEQLRGKYDIILLDCPPVLGLSDTMIMTKYSDTNIVVVSNKKTKIESLDKAKKVFEKANTKISGVIINKASVKDNSYYSYYSNEYYGDGNKSKKKKKRKR</sequence>
<evidence type="ECO:0000256" key="6">
    <source>
        <dbReference type="ARBA" id="ARBA00022840"/>
    </source>
</evidence>
<keyword evidence="3" id="KW-0808">Transferase</keyword>
<evidence type="ECO:0000259" key="9">
    <source>
        <dbReference type="Pfam" id="PF13614"/>
    </source>
</evidence>
<dbReference type="Proteomes" id="UP000824232">
    <property type="component" value="Unassembled WGS sequence"/>
</dbReference>
<evidence type="ECO:0000256" key="5">
    <source>
        <dbReference type="ARBA" id="ARBA00022777"/>
    </source>
</evidence>
<dbReference type="InterPro" id="IPR025669">
    <property type="entry name" value="AAA_dom"/>
</dbReference>
<dbReference type="AlphaFoldDB" id="A0A9D1DUA8"/>
<evidence type="ECO:0000313" key="11">
    <source>
        <dbReference type="Proteomes" id="UP000824232"/>
    </source>
</evidence>
<comment type="similarity">
    <text evidence="1">Belongs to the CpsD/CapB family.</text>
</comment>
<evidence type="ECO:0000313" key="10">
    <source>
        <dbReference type="EMBL" id="HIR59087.1"/>
    </source>
</evidence>
<protein>
    <recommendedName>
        <fullName evidence="2">non-specific protein-tyrosine kinase</fullName>
        <ecNumber evidence="2">2.7.10.2</ecNumber>
    </recommendedName>
</protein>
<evidence type="ECO:0000256" key="2">
    <source>
        <dbReference type="ARBA" id="ARBA00011903"/>
    </source>
</evidence>
<dbReference type="NCBIfam" id="TIGR01007">
    <property type="entry name" value="eps_fam"/>
    <property type="match status" value="1"/>
</dbReference>
<dbReference type="GO" id="GO:0042802">
    <property type="term" value="F:identical protein binding"/>
    <property type="evidence" value="ECO:0007669"/>
    <property type="project" value="UniProtKB-ARBA"/>
</dbReference>
<name>A0A9D1DUA8_9FIRM</name>
<dbReference type="GO" id="GO:0004715">
    <property type="term" value="F:non-membrane spanning protein tyrosine kinase activity"/>
    <property type="evidence" value="ECO:0007669"/>
    <property type="project" value="UniProtKB-EC"/>
</dbReference>
<dbReference type="InterPro" id="IPR005702">
    <property type="entry name" value="Wzc-like_C"/>
</dbReference>
<dbReference type="EC" id="2.7.10.2" evidence="2"/>
<evidence type="ECO:0000256" key="8">
    <source>
        <dbReference type="ARBA" id="ARBA00051245"/>
    </source>
</evidence>
<gene>
    <name evidence="10" type="ORF">IAB38_03460</name>
</gene>
<dbReference type="InterPro" id="IPR050445">
    <property type="entry name" value="Bact_polysacc_biosynth/exp"/>
</dbReference>
<evidence type="ECO:0000256" key="7">
    <source>
        <dbReference type="ARBA" id="ARBA00023137"/>
    </source>
</evidence>
<dbReference type="Gene3D" id="3.40.50.300">
    <property type="entry name" value="P-loop containing nucleotide triphosphate hydrolases"/>
    <property type="match status" value="1"/>
</dbReference>
<dbReference type="GO" id="GO:0005886">
    <property type="term" value="C:plasma membrane"/>
    <property type="evidence" value="ECO:0007669"/>
    <property type="project" value="UniProtKB-ARBA"/>
</dbReference>
<dbReference type="SUPFAM" id="SSF52540">
    <property type="entry name" value="P-loop containing nucleoside triphosphate hydrolases"/>
    <property type="match status" value="1"/>
</dbReference>
<evidence type="ECO:0000256" key="4">
    <source>
        <dbReference type="ARBA" id="ARBA00022741"/>
    </source>
</evidence>
<dbReference type="GO" id="GO:0005524">
    <property type="term" value="F:ATP binding"/>
    <property type="evidence" value="ECO:0007669"/>
    <property type="project" value="UniProtKB-KW"/>
</dbReference>
<organism evidence="10 11">
    <name type="scientific">Candidatus Onthousia excrementipullorum</name>
    <dbReference type="NCBI Taxonomy" id="2840884"/>
    <lineage>
        <taxon>Bacteria</taxon>
        <taxon>Bacillati</taxon>
        <taxon>Bacillota</taxon>
        <taxon>Bacilli</taxon>
        <taxon>Candidatus Onthousia</taxon>
    </lineage>
</organism>
<reference evidence="10" key="2">
    <citation type="journal article" date="2021" name="PeerJ">
        <title>Extensive microbial diversity within the chicken gut microbiome revealed by metagenomics and culture.</title>
        <authorList>
            <person name="Gilroy R."/>
            <person name="Ravi A."/>
            <person name="Getino M."/>
            <person name="Pursley I."/>
            <person name="Horton D.L."/>
            <person name="Alikhan N.F."/>
            <person name="Baker D."/>
            <person name="Gharbi K."/>
            <person name="Hall N."/>
            <person name="Watson M."/>
            <person name="Adriaenssens E.M."/>
            <person name="Foster-Nyarko E."/>
            <person name="Jarju S."/>
            <person name="Secka A."/>
            <person name="Antonio M."/>
            <person name="Oren A."/>
            <person name="Chaudhuri R.R."/>
            <person name="La Ragione R."/>
            <person name="Hildebrand F."/>
            <person name="Pallen M.J."/>
        </authorList>
    </citation>
    <scope>NUCLEOTIDE SEQUENCE</scope>
    <source>
        <strain evidence="10">CHK184-20233</strain>
    </source>
</reference>
<dbReference type="Pfam" id="PF13614">
    <property type="entry name" value="AAA_31"/>
    <property type="match status" value="1"/>
</dbReference>
<keyword evidence="5 10" id="KW-0418">Kinase</keyword>
<feature type="domain" description="AAA" evidence="9">
    <location>
        <begin position="35"/>
        <end position="201"/>
    </location>
</feature>
<keyword evidence="6" id="KW-0067">ATP-binding</keyword>
<dbReference type="FunFam" id="3.40.50.300:FF:000527">
    <property type="entry name" value="Tyrosine-protein kinase etk"/>
    <property type="match status" value="1"/>
</dbReference>
<comment type="catalytic activity">
    <reaction evidence="8">
        <text>L-tyrosyl-[protein] + ATP = O-phospho-L-tyrosyl-[protein] + ADP + H(+)</text>
        <dbReference type="Rhea" id="RHEA:10596"/>
        <dbReference type="Rhea" id="RHEA-COMP:10136"/>
        <dbReference type="Rhea" id="RHEA-COMP:20101"/>
        <dbReference type="ChEBI" id="CHEBI:15378"/>
        <dbReference type="ChEBI" id="CHEBI:30616"/>
        <dbReference type="ChEBI" id="CHEBI:46858"/>
        <dbReference type="ChEBI" id="CHEBI:61978"/>
        <dbReference type="ChEBI" id="CHEBI:456216"/>
        <dbReference type="EC" id="2.7.10.2"/>
    </reaction>
</comment>
<reference evidence="10" key="1">
    <citation type="submission" date="2020-10" db="EMBL/GenBank/DDBJ databases">
        <authorList>
            <person name="Gilroy R."/>
        </authorList>
    </citation>
    <scope>NUCLEOTIDE SEQUENCE</scope>
    <source>
        <strain evidence="10">CHK184-20233</strain>
    </source>
</reference>
<proteinExistence type="inferred from homology"/>
<dbReference type="CDD" id="cd05387">
    <property type="entry name" value="BY-kinase"/>
    <property type="match status" value="1"/>
</dbReference>
<accession>A0A9D1DUA8</accession>
<dbReference type="InterPro" id="IPR027417">
    <property type="entry name" value="P-loop_NTPase"/>
</dbReference>
<evidence type="ECO:0000256" key="3">
    <source>
        <dbReference type="ARBA" id="ARBA00022679"/>
    </source>
</evidence>
<keyword evidence="4" id="KW-0547">Nucleotide-binding</keyword>
<dbReference type="PANTHER" id="PTHR32309">
    <property type="entry name" value="TYROSINE-PROTEIN KINASE"/>
    <property type="match status" value="1"/>
</dbReference>
<keyword evidence="7" id="KW-0829">Tyrosine-protein kinase</keyword>
<comment type="caution">
    <text evidence="10">The sequence shown here is derived from an EMBL/GenBank/DDBJ whole genome shotgun (WGS) entry which is preliminary data.</text>
</comment>
<evidence type="ECO:0000256" key="1">
    <source>
        <dbReference type="ARBA" id="ARBA00007316"/>
    </source>
</evidence>